<dbReference type="Proteomes" id="UP001597119">
    <property type="component" value="Unassembled WGS sequence"/>
</dbReference>
<dbReference type="RefSeq" id="WP_247376286.1">
    <property type="nucleotide sequence ID" value="NZ_JALLGV010000002.1"/>
</dbReference>
<comment type="caution">
    <text evidence="1">The sequence shown here is derived from an EMBL/GenBank/DDBJ whole genome shotgun (WGS) entry which is preliminary data.</text>
</comment>
<sequence length="179" mass="19826">MELEERLRRELHGELVGRMGRQVLCDYPHSGATPIDPETRICYEAIRVGDLTVSPPLTPPPDGWVLDAARCPGHAVESLQSPTDGYDEALLSLELTPVAEEGYAVDGPSIELVEYSPADEGQDPPRLPLSVIQTQGHDNDWGIFRLARQLPLREVYQEAGLTWVVNELDRRCESRGAGE</sequence>
<name>A0ABD6C9S4_9EURY</name>
<evidence type="ECO:0000313" key="1">
    <source>
        <dbReference type="EMBL" id="MFD1586240.1"/>
    </source>
</evidence>
<dbReference type="AlphaFoldDB" id="A0ABD6C9S4"/>
<reference evidence="1 2" key="1">
    <citation type="journal article" date="2019" name="Int. J. Syst. Evol. Microbiol.">
        <title>The Global Catalogue of Microorganisms (GCM) 10K type strain sequencing project: providing services to taxonomists for standard genome sequencing and annotation.</title>
        <authorList>
            <consortium name="The Broad Institute Genomics Platform"/>
            <consortium name="The Broad Institute Genome Sequencing Center for Infectious Disease"/>
            <person name="Wu L."/>
            <person name="Ma J."/>
        </authorList>
    </citation>
    <scope>NUCLEOTIDE SEQUENCE [LARGE SCALE GENOMIC DNA]</scope>
    <source>
        <strain evidence="1 2">CGMCC 1.12125</strain>
    </source>
</reference>
<accession>A0ABD6C9S4</accession>
<dbReference type="EMBL" id="JBHUDJ010000002">
    <property type="protein sequence ID" value="MFD1586240.1"/>
    <property type="molecule type" value="Genomic_DNA"/>
</dbReference>
<evidence type="ECO:0000313" key="2">
    <source>
        <dbReference type="Proteomes" id="UP001597119"/>
    </source>
</evidence>
<organism evidence="1 2">
    <name type="scientific">Halorientalis brevis</name>
    <dbReference type="NCBI Taxonomy" id="1126241"/>
    <lineage>
        <taxon>Archaea</taxon>
        <taxon>Methanobacteriati</taxon>
        <taxon>Methanobacteriota</taxon>
        <taxon>Stenosarchaea group</taxon>
        <taxon>Halobacteria</taxon>
        <taxon>Halobacteriales</taxon>
        <taxon>Haloarculaceae</taxon>
        <taxon>Halorientalis</taxon>
    </lineage>
</organism>
<protein>
    <submittedName>
        <fullName evidence="1">Uncharacterized protein</fullName>
    </submittedName>
</protein>
<gene>
    <name evidence="1" type="ORF">ACFR9U_04550</name>
</gene>
<proteinExistence type="predicted"/>
<keyword evidence="2" id="KW-1185">Reference proteome</keyword>